<accession>A0A9D7SY97</accession>
<evidence type="ECO:0000313" key="2">
    <source>
        <dbReference type="EMBL" id="MBK9984188.1"/>
    </source>
</evidence>
<reference evidence="2 3" key="1">
    <citation type="submission" date="2020-10" db="EMBL/GenBank/DDBJ databases">
        <title>Connecting structure to function with the recovery of over 1000 high-quality activated sludge metagenome-assembled genomes encoding full-length rRNA genes using long-read sequencing.</title>
        <authorList>
            <person name="Singleton C.M."/>
            <person name="Petriglieri F."/>
            <person name="Kristensen J.M."/>
            <person name="Kirkegaard R.H."/>
            <person name="Michaelsen T.Y."/>
            <person name="Andersen M.H."/>
            <person name="Karst S.M."/>
            <person name="Dueholm M.S."/>
            <person name="Nielsen P.H."/>
            <person name="Albertsen M."/>
        </authorList>
    </citation>
    <scope>NUCLEOTIDE SEQUENCE [LARGE SCALE GENOMIC DNA]</scope>
    <source>
        <strain evidence="2">Ribe_18-Q3-R11-54_MAXAC.273</strain>
    </source>
</reference>
<proteinExistence type="predicted"/>
<dbReference type="AlphaFoldDB" id="A0A9D7SY97"/>
<gene>
    <name evidence="2" type="ORF">IPP15_17765</name>
</gene>
<name>A0A9D7SY97_9BACT</name>
<dbReference type="Proteomes" id="UP000808337">
    <property type="component" value="Unassembled WGS sequence"/>
</dbReference>
<protein>
    <submittedName>
        <fullName evidence="2">DUF3127 domain-containing protein</fullName>
    </submittedName>
</protein>
<evidence type="ECO:0000313" key="3">
    <source>
        <dbReference type="Proteomes" id="UP000808337"/>
    </source>
</evidence>
<evidence type="ECO:0000256" key="1">
    <source>
        <dbReference type="SAM" id="MobiDB-lite"/>
    </source>
</evidence>
<comment type="caution">
    <text evidence="2">The sequence shown here is derived from an EMBL/GenBank/DDBJ whole genome shotgun (WGS) entry which is preliminary data.</text>
</comment>
<dbReference type="Pfam" id="PF11325">
    <property type="entry name" value="DUF3127"/>
    <property type="match status" value="1"/>
</dbReference>
<dbReference type="EMBL" id="JADKGY010000029">
    <property type="protein sequence ID" value="MBK9984188.1"/>
    <property type="molecule type" value="Genomic_DNA"/>
</dbReference>
<dbReference type="InterPro" id="IPR021474">
    <property type="entry name" value="DUF3127"/>
</dbReference>
<organism evidence="2 3">
    <name type="scientific">Candidatus Opimibacter skivensis</name>
    <dbReference type="NCBI Taxonomy" id="2982028"/>
    <lineage>
        <taxon>Bacteria</taxon>
        <taxon>Pseudomonadati</taxon>
        <taxon>Bacteroidota</taxon>
        <taxon>Saprospiria</taxon>
        <taxon>Saprospirales</taxon>
        <taxon>Saprospiraceae</taxon>
        <taxon>Candidatus Opimibacter</taxon>
    </lineage>
</organism>
<sequence length="121" mass="13827">MSYEVEGKLHKKFDMEQKSGTFQTREFVILVEQGQYPQHIKFQLVQDRCEIIDPIAEGSNIKVYFDLRGREWQGKYFTNLQAWRVEAAGSETKSRQPAGDFPTSAPATNGDDGSSFDDLPF</sequence>
<feature type="region of interest" description="Disordered" evidence="1">
    <location>
        <begin position="88"/>
        <end position="121"/>
    </location>
</feature>